<evidence type="ECO:0000313" key="3">
    <source>
        <dbReference type="Proteomes" id="UP000481153"/>
    </source>
</evidence>
<gene>
    <name evidence="2" type="ORF">Ae201684_001578</name>
</gene>
<feature type="compositionally biased region" description="Basic and acidic residues" evidence="1">
    <location>
        <begin position="831"/>
        <end position="844"/>
    </location>
</feature>
<feature type="region of interest" description="Disordered" evidence="1">
    <location>
        <begin position="825"/>
        <end position="844"/>
    </location>
</feature>
<reference evidence="2 3" key="1">
    <citation type="submission" date="2019-07" db="EMBL/GenBank/DDBJ databases">
        <title>Genomics analysis of Aphanomyces spp. identifies a new class of oomycete effector associated with host adaptation.</title>
        <authorList>
            <person name="Gaulin E."/>
        </authorList>
    </citation>
    <scope>NUCLEOTIDE SEQUENCE [LARGE SCALE GENOMIC DNA]</scope>
    <source>
        <strain evidence="2 3">ATCC 201684</strain>
    </source>
</reference>
<dbReference type="VEuPathDB" id="FungiDB:AeMF1_002982"/>
<protein>
    <submittedName>
        <fullName evidence="2">Uncharacterized protein</fullName>
    </submittedName>
</protein>
<keyword evidence="3" id="KW-1185">Reference proteome</keyword>
<feature type="region of interest" description="Disordered" evidence="1">
    <location>
        <begin position="646"/>
        <end position="674"/>
    </location>
</feature>
<name>A0A6G0XU16_9STRA</name>
<organism evidence="2 3">
    <name type="scientific">Aphanomyces euteiches</name>
    <dbReference type="NCBI Taxonomy" id="100861"/>
    <lineage>
        <taxon>Eukaryota</taxon>
        <taxon>Sar</taxon>
        <taxon>Stramenopiles</taxon>
        <taxon>Oomycota</taxon>
        <taxon>Saprolegniomycetes</taxon>
        <taxon>Saprolegniales</taxon>
        <taxon>Verrucalvaceae</taxon>
        <taxon>Aphanomyces</taxon>
    </lineage>
</organism>
<sequence length="881" mass="99829">MLRVGKRVLPSFARTRQVRHAWPSRGLDVAFSTWDHKREDPQVKKLANLAAAARQTYRQPAVAVDENQPWLVHDVNIGASSAASMYDPVEPQQVVPLVDDSYIPLTDVYGDAGVNYVKISQRMGFPYEKNEYVEDPGDSNREESRVHATIKAERVMGYIRRAMTERTTNLVLRKMNVYSVNPRHGRQNVTRFFSGLENILLESHPAEYEYLRAFLCGKDTELAAIDEKSLLNPNHKLFEDLCALILVHCKRSCAAAFVRHTLKVNSSTSQAVKRHLMVLLEAKQWTEMAPYCGLVSIRKEQSEEGDDAEDDGDEEDNDWTAANLEHDLIEFDKDMAEAKALLEFVRSEGGLDDHDMVKMLSLIVSHIKLSKVPRTVLADVVCDIQHTKTSQAPSVVEKWTGALVPFLSSGRKTLEQIRASDHMFQVNANLVRQRSDTFLRVLLDARMRTSHIHIHGLDAEALDRTLALKPEQTRQALLTTALNFATVLSDVKFHSFYNRFVRHKLTLRSNFDSDAIFLEDVRELIDGAIPDASADMLIQSLREIGADLTVEALSVCRIRVLNRGRLIRTTGRVEVAEGSELPTSWDANRTVFYSNVPVGTEADAVDTAFKKVGEVKRVWVFDEPSVLRIPGLPHLDEESFIIEELEDDDNKADKTSEDPKEAGPKKDDTKHVVASKRRSNTQCVVEFADETGQAKALHPALKIFGVMVAGKKEKRAVFATPPHKRIIVCIHEVPYCMPIHKIQEHVQRALGPDVKLTLGQSALPNLFVTKGTFEIEFETFEQAALVVECLRTYLAAMPDPKVERKREVVTKSTDVNKMNLKAATKKKRALRAKEKEEEDERKRPKEIYLRYEDGVDIDSYRPFEVSWAPMSRRRYRAPTED</sequence>
<feature type="compositionally biased region" description="Basic and acidic residues" evidence="1">
    <location>
        <begin position="651"/>
        <end position="671"/>
    </location>
</feature>
<dbReference type="EMBL" id="VJMJ01000012">
    <property type="protein sequence ID" value="KAF0743936.1"/>
    <property type="molecule type" value="Genomic_DNA"/>
</dbReference>
<accession>A0A6G0XU16</accession>
<dbReference type="Proteomes" id="UP000481153">
    <property type="component" value="Unassembled WGS sequence"/>
</dbReference>
<evidence type="ECO:0000313" key="2">
    <source>
        <dbReference type="EMBL" id="KAF0743936.1"/>
    </source>
</evidence>
<proteinExistence type="predicted"/>
<evidence type="ECO:0000256" key="1">
    <source>
        <dbReference type="SAM" id="MobiDB-lite"/>
    </source>
</evidence>
<dbReference type="AlphaFoldDB" id="A0A6G0XU16"/>
<comment type="caution">
    <text evidence="2">The sequence shown here is derived from an EMBL/GenBank/DDBJ whole genome shotgun (WGS) entry which is preliminary data.</text>
</comment>